<dbReference type="InterPro" id="IPR015813">
    <property type="entry name" value="Pyrv/PenolPyrv_kinase-like_dom"/>
</dbReference>
<dbReference type="SUPFAM" id="SSF51621">
    <property type="entry name" value="Phosphoenolpyruvate/pyruvate domain"/>
    <property type="match status" value="1"/>
</dbReference>
<sequence length="267" mass="27514">MSKTAPADTFRSLHAGPRILRLANGWDAASARLIESLGAPAVATSSAAVAWSHGYADGNHLPVDLLVQTIADAARAVSIPLTADIEGGYSDDPALVEETIVRVIDAGAVGINIEDGGGAPEPLAAKIEAARRAAERTGVPLFVNARTDVWLRKLAQGEAAVAEALRRAAIYREAGADGLFAPGVVEASEIRNLVEGAGLPLNVMARPGLAPADDLEVLGVRRLSAATGLAHAALAALKTAAADFLETGDSNGLWARSDGTDYNALFR</sequence>
<dbReference type="Pfam" id="PF13714">
    <property type="entry name" value="PEP_mutase"/>
    <property type="match status" value="1"/>
</dbReference>
<dbReference type="Gene3D" id="3.20.20.60">
    <property type="entry name" value="Phosphoenolpyruvate-binding domains"/>
    <property type="match status" value="1"/>
</dbReference>
<dbReference type="RefSeq" id="WP_099623878.1">
    <property type="nucleotide sequence ID" value="NZ_CP024201.1"/>
</dbReference>
<dbReference type="PANTHER" id="PTHR42905:SF16">
    <property type="entry name" value="CARBOXYPHOSPHONOENOLPYRUVATE PHOSPHONOMUTASE-LIKE PROTEIN (AFU_ORTHOLOGUE AFUA_5G07230)"/>
    <property type="match status" value="1"/>
</dbReference>
<protein>
    <submittedName>
        <fullName evidence="1">PEP phosphonomutase</fullName>
    </submittedName>
</protein>
<name>A0A2D2B2Y3_9CAUL</name>
<dbReference type="Proteomes" id="UP000228945">
    <property type="component" value="Chromosome"/>
</dbReference>
<proteinExistence type="predicted"/>
<dbReference type="InterPro" id="IPR039556">
    <property type="entry name" value="ICL/PEPM"/>
</dbReference>
<accession>A0A2D2B2Y3</accession>
<reference evidence="1 2" key="1">
    <citation type="submission" date="2017-10" db="EMBL/GenBank/DDBJ databases">
        <title>Genome sequence of Caulobacter mirabilis FWC38.</title>
        <authorList>
            <person name="Fiebig A."/>
            <person name="Crosson S."/>
        </authorList>
    </citation>
    <scope>NUCLEOTIDE SEQUENCE [LARGE SCALE GENOMIC DNA]</scope>
    <source>
        <strain evidence="1 2">FWC 38</strain>
    </source>
</reference>
<dbReference type="KEGG" id="cmb:CSW64_20690"/>
<dbReference type="CDD" id="cd00377">
    <property type="entry name" value="ICL_PEPM"/>
    <property type="match status" value="1"/>
</dbReference>
<dbReference type="AlphaFoldDB" id="A0A2D2B2Y3"/>
<evidence type="ECO:0000313" key="2">
    <source>
        <dbReference type="Proteomes" id="UP000228945"/>
    </source>
</evidence>
<keyword evidence="2" id="KW-1185">Reference proteome</keyword>
<dbReference type="GO" id="GO:0003824">
    <property type="term" value="F:catalytic activity"/>
    <property type="evidence" value="ECO:0007669"/>
    <property type="project" value="InterPro"/>
</dbReference>
<dbReference type="InterPro" id="IPR040442">
    <property type="entry name" value="Pyrv_kinase-like_dom_sf"/>
</dbReference>
<dbReference type="EMBL" id="CP024201">
    <property type="protein sequence ID" value="ATQ44630.1"/>
    <property type="molecule type" value="Genomic_DNA"/>
</dbReference>
<organism evidence="1 2">
    <name type="scientific">Caulobacter mirabilis</name>
    <dbReference type="NCBI Taxonomy" id="69666"/>
    <lineage>
        <taxon>Bacteria</taxon>
        <taxon>Pseudomonadati</taxon>
        <taxon>Pseudomonadota</taxon>
        <taxon>Alphaproteobacteria</taxon>
        <taxon>Caulobacterales</taxon>
        <taxon>Caulobacteraceae</taxon>
        <taxon>Caulobacter</taxon>
    </lineage>
</organism>
<evidence type="ECO:0000313" key="1">
    <source>
        <dbReference type="EMBL" id="ATQ44630.1"/>
    </source>
</evidence>
<dbReference type="PANTHER" id="PTHR42905">
    <property type="entry name" value="PHOSPHOENOLPYRUVATE CARBOXYLASE"/>
    <property type="match status" value="1"/>
</dbReference>
<dbReference type="OrthoDB" id="9785398at2"/>
<gene>
    <name evidence="1" type="ORF">CSW64_20690</name>
</gene>